<dbReference type="InterPro" id="IPR003838">
    <property type="entry name" value="ABC3_permease_C"/>
</dbReference>
<evidence type="ECO:0000256" key="1">
    <source>
        <dbReference type="ARBA" id="ARBA00004651"/>
    </source>
</evidence>
<feature type="domain" description="MacB-like periplasmic core" evidence="8">
    <location>
        <begin position="25"/>
        <end position="240"/>
    </location>
</feature>
<dbReference type="Pfam" id="PF12704">
    <property type="entry name" value="MacB_PCD"/>
    <property type="match status" value="1"/>
</dbReference>
<dbReference type="KEGG" id="mefw:F1737_09585"/>
<sequence length="401" mass="44714">MLNDLKVSAFLATRSLKRGSRGSFVLNILIIAMVFTNMILLPSIITGSVMLFNEQTINYQTSDIIISPKSEERYIEDASALLDKINRIPGVLRASARYQLGSTINFESKSVSIPITAFQPSDETEVTLIHTKMRDGNFLSSADTGEIILGSYAIGNEDESKDFLKSLGAPDVGDSVTVSFENGERREYRIKGIFETKSYQTDYTGFITWDEMENVLGTEIESATSILVKTENPEDVDKVKLNLISYGVSEEVKTWEEALSKIVEESVETFNIINDITMLVSLIIAVVVLFIVIMIKAINNRRQIGILKAIGINKQIIINSYVFQVLIICILGIILGLILVRLLTFYFTLYPMKFPDGDVVPHVETSLLIENAISLLIASAIAGYVPAWRITKENILDAMRR</sequence>
<evidence type="ECO:0000256" key="3">
    <source>
        <dbReference type="ARBA" id="ARBA00022692"/>
    </source>
</evidence>
<proteinExistence type="predicted"/>
<reference evidence="9 10" key="1">
    <citation type="submission" date="2019-09" db="EMBL/GenBank/DDBJ databases">
        <title>The complete genome of Methanoplanus sp. FWC-SCC4.</title>
        <authorList>
            <person name="Chen S.-C."/>
            <person name="Zhou Y.-Z."/>
            <person name="Lai M.-C."/>
        </authorList>
    </citation>
    <scope>NUCLEOTIDE SEQUENCE [LARGE SCALE GENOMIC DNA]</scope>
    <source>
        <strain evidence="9 10">FWC-SCC4</strain>
    </source>
</reference>
<keyword evidence="10" id="KW-1185">Reference proteome</keyword>
<evidence type="ECO:0000256" key="6">
    <source>
        <dbReference type="SAM" id="Phobius"/>
    </source>
</evidence>
<comment type="subcellular location">
    <subcellularLocation>
        <location evidence="1">Cell membrane</location>
        <topology evidence="1">Multi-pass membrane protein</topology>
    </subcellularLocation>
</comment>
<dbReference type="GeneID" id="85230418"/>
<dbReference type="GO" id="GO:0098797">
    <property type="term" value="C:plasma membrane protein complex"/>
    <property type="evidence" value="ECO:0007669"/>
    <property type="project" value="TreeGrafter"/>
</dbReference>
<feature type="transmembrane region" description="Helical" evidence="6">
    <location>
        <begin position="316"/>
        <end position="347"/>
    </location>
</feature>
<dbReference type="RefSeq" id="WP_317136361.1">
    <property type="nucleotide sequence ID" value="NZ_CP043875.1"/>
</dbReference>
<keyword evidence="3 6" id="KW-0812">Transmembrane</keyword>
<keyword evidence="5 6" id="KW-0472">Membrane</keyword>
<evidence type="ECO:0000259" key="7">
    <source>
        <dbReference type="Pfam" id="PF02687"/>
    </source>
</evidence>
<organism evidence="9 10">
    <name type="scientific">Methanochimaera problematica</name>
    <dbReference type="NCBI Taxonomy" id="2609417"/>
    <lineage>
        <taxon>Archaea</taxon>
        <taxon>Methanobacteriati</taxon>
        <taxon>Methanobacteriota</taxon>
        <taxon>Stenosarchaea group</taxon>
        <taxon>Methanomicrobia</taxon>
        <taxon>Methanomicrobiales</taxon>
        <taxon>Methanomicrobiaceae</taxon>
        <taxon>Methanochimaera</taxon>
    </lineage>
</organism>
<name>A0AA97I4W6_9EURY</name>
<evidence type="ECO:0000259" key="8">
    <source>
        <dbReference type="Pfam" id="PF12704"/>
    </source>
</evidence>
<feature type="transmembrane region" description="Helical" evidence="6">
    <location>
        <begin position="367"/>
        <end position="391"/>
    </location>
</feature>
<evidence type="ECO:0000313" key="10">
    <source>
        <dbReference type="Proteomes" id="UP001301797"/>
    </source>
</evidence>
<dbReference type="EMBL" id="CP043875">
    <property type="protein sequence ID" value="WOF16919.1"/>
    <property type="molecule type" value="Genomic_DNA"/>
</dbReference>
<evidence type="ECO:0000313" key="9">
    <source>
        <dbReference type="EMBL" id="WOF16919.1"/>
    </source>
</evidence>
<evidence type="ECO:0000256" key="4">
    <source>
        <dbReference type="ARBA" id="ARBA00022989"/>
    </source>
</evidence>
<dbReference type="Proteomes" id="UP001301797">
    <property type="component" value="Chromosome"/>
</dbReference>
<dbReference type="AlphaFoldDB" id="A0AA97I4W6"/>
<keyword evidence="2" id="KW-1003">Cell membrane</keyword>
<protein>
    <submittedName>
        <fullName evidence="9">ABC transporter permease</fullName>
    </submittedName>
</protein>
<feature type="transmembrane region" description="Helical" evidence="6">
    <location>
        <begin position="276"/>
        <end position="295"/>
    </location>
</feature>
<accession>A0AA97I4W6</accession>
<feature type="domain" description="ABC3 transporter permease C-terminal" evidence="7">
    <location>
        <begin position="277"/>
        <end position="395"/>
    </location>
</feature>
<keyword evidence="4 6" id="KW-1133">Transmembrane helix</keyword>
<evidence type="ECO:0000256" key="2">
    <source>
        <dbReference type="ARBA" id="ARBA00022475"/>
    </source>
</evidence>
<gene>
    <name evidence="9" type="ORF">F1737_09585</name>
</gene>
<dbReference type="InterPro" id="IPR025857">
    <property type="entry name" value="MacB_PCD"/>
</dbReference>
<dbReference type="InterPro" id="IPR051447">
    <property type="entry name" value="Lipoprotein-release_system"/>
</dbReference>
<dbReference type="Pfam" id="PF02687">
    <property type="entry name" value="FtsX"/>
    <property type="match status" value="1"/>
</dbReference>
<evidence type="ECO:0000256" key="5">
    <source>
        <dbReference type="ARBA" id="ARBA00023136"/>
    </source>
</evidence>
<dbReference type="PANTHER" id="PTHR30489:SF0">
    <property type="entry name" value="LIPOPROTEIN-RELEASING SYSTEM TRANSMEMBRANE PROTEIN LOLE"/>
    <property type="match status" value="1"/>
</dbReference>
<feature type="transmembrane region" description="Helical" evidence="6">
    <location>
        <begin position="24"/>
        <end position="52"/>
    </location>
</feature>
<dbReference type="PANTHER" id="PTHR30489">
    <property type="entry name" value="LIPOPROTEIN-RELEASING SYSTEM TRANSMEMBRANE PROTEIN LOLE"/>
    <property type="match status" value="1"/>
</dbReference>
<dbReference type="GO" id="GO:0044874">
    <property type="term" value="P:lipoprotein localization to outer membrane"/>
    <property type="evidence" value="ECO:0007669"/>
    <property type="project" value="TreeGrafter"/>
</dbReference>